<evidence type="ECO:0000256" key="4">
    <source>
        <dbReference type="ARBA" id="ARBA00022723"/>
    </source>
</evidence>
<evidence type="ECO:0000256" key="5">
    <source>
        <dbReference type="ARBA" id="ARBA00022989"/>
    </source>
</evidence>
<organism evidence="9 10">
    <name type="scientific">Pycnoporus cinnabarinus</name>
    <name type="common">Cinnabar-red polypore</name>
    <name type="synonym">Trametes cinnabarina</name>
    <dbReference type="NCBI Taxonomy" id="5643"/>
    <lineage>
        <taxon>Eukaryota</taxon>
        <taxon>Fungi</taxon>
        <taxon>Dikarya</taxon>
        <taxon>Basidiomycota</taxon>
        <taxon>Agaricomycotina</taxon>
        <taxon>Agaricomycetes</taxon>
        <taxon>Polyporales</taxon>
        <taxon>Polyporaceae</taxon>
        <taxon>Trametes</taxon>
    </lineage>
</organism>
<dbReference type="EMBL" id="CCBP010000083">
    <property type="protein sequence ID" value="CDO70510.1"/>
    <property type="molecule type" value="Genomic_DNA"/>
</dbReference>
<keyword evidence="8" id="KW-0472">Membrane</keyword>
<dbReference type="InterPro" id="IPR001128">
    <property type="entry name" value="Cyt_P450"/>
</dbReference>
<comment type="subcellular location">
    <subcellularLocation>
        <location evidence="1">Membrane</location>
    </subcellularLocation>
</comment>
<evidence type="ECO:0000313" key="9">
    <source>
        <dbReference type="EMBL" id="CDO70510.1"/>
    </source>
</evidence>
<evidence type="ECO:0000256" key="2">
    <source>
        <dbReference type="ARBA" id="ARBA00022617"/>
    </source>
</evidence>
<protein>
    <submittedName>
        <fullName evidence="9">Uncharacterized protein</fullName>
    </submittedName>
</protein>
<dbReference type="GO" id="GO:0016705">
    <property type="term" value="F:oxidoreductase activity, acting on paired donors, with incorporation or reduction of molecular oxygen"/>
    <property type="evidence" value="ECO:0007669"/>
    <property type="project" value="InterPro"/>
</dbReference>
<keyword evidence="2" id="KW-0349">Heme</keyword>
<dbReference type="PANTHER" id="PTHR24282">
    <property type="entry name" value="CYTOCHROME P450 FAMILY MEMBER"/>
    <property type="match status" value="1"/>
</dbReference>
<comment type="caution">
    <text evidence="9">The sequence shown here is derived from an EMBL/GenBank/DDBJ whole genome shotgun (WGS) entry which is preliminary data.</text>
</comment>
<dbReference type="Pfam" id="PF00067">
    <property type="entry name" value="p450"/>
    <property type="match status" value="1"/>
</dbReference>
<dbReference type="GO" id="GO:0020037">
    <property type="term" value="F:heme binding"/>
    <property type="evidence" value="ECO:0007669"/>
    <property type="project" value="InterPro"/>
</dbReference>
<dbReference type="STRING" id="5643.A0A060S822"/>
<keyword evidence="3" id="KW-0812">Transmembrane</keyword>
<dbReference type="PANTHER" id="PTHR24282:SF130">
    <property type="entry name" value="CYTOCHROME P450 FAMILY PROTEIN"/>
    <property type="match status" value="1"/>
</dbReference>
<evidence type="ECO:0000256" key="3">
    <source>
        <dbReference type="ARBA" id="ARBA00022692"/>
    </source>
</evidence>
<keyword evidence="10" id="KW-1185">Reference proteome</keyword>
<gene>
    <name evidence="9" type="ORF">BN946_scf184569.g53</name>
</gene>
<dbReference type="GO" id="GO:0016020">
    <property type="term" value="C:membrane"/>
    <property type="evidence" value="ECO:0007669"/>
    <property type="project" value="UniProtKB-SubCell"/>
</dbReference>
<evidence type="ECO:0000256" key="7">
    <source>
        <dbReference type="ARBA" id="ARBA00023004"/>
    </source>
</evidence>
<dbReference type="InterPro" id="IPR036396">
    <property type="entry name" value="Cyt_P450_sf"/>
</dbReference>
<dbReference type="Proteomes" id="UP000029665">
    <property type="component" value="Unassembled WGS sequence"/>
</dbReference>
<sequence length="138" mass="15450">MKDTVLPLSEPVRGTDGTMLTEIVVPRGTNIFVAIMAFNRNKALWGEDAHEFKPERWLKPLPDALEKAAIPGVYSHLGFTFSQLEMKVVLSELLSNYAFELSTEKPIIWNLAGISYPSTSPDSTKGELWLKVQKLRSS</sequence>
<keyword evidence="5" id="KW-1133">Transmembrane helix</keyword>
<evidence type="ECO:0000313" key="10">
    <source>
        <dbReference type="Proteomes" id="UP000029665"/>
    </source>
</evidence>
<evidence type="ECO:0000256" key="8">
    <source>
        <dbReference type="ARBA" id="ARBA00023136"/>
    </source>
</evidence>
<dbReference type="AlphaFoldDB" id="A0A060S822"/>
<reference evidence="9" key="1">
    <citation type="submission" date="2014-01" db="EMBL/GenBank/DDBJ databases">
        <title>The genome of the white-rot fungus Pycnoporus cinnabarinus: a basidiomycete model with a versatile arsenal for lignocellulosic biomass breakdown.</title>
        <authorList>
            <person name="Levasseur A."/>
            <person name="Lomascolo A."/>
            <person name="Ruiz-Duenas F.J."/>
            <person name="Uzan E."/>
            <person name="Piumi F."/>
            <person name="Kues U."/>
            <person name="Ram A.F.J."/>
            <person name="Murat C."/>
            <person name="Haon M."/>
            <person name="Benoit I."/>
            <person name="Arfi Y."/>
            <person name="Chevret D."/>
            <person name="Drula E."/>
            <person name="Kwon M.J."/>
            <person name="Gouret P."/>
            <person name="Lesage-Meessen L."/>
            <person name="Lombard V."/>
            <person name="Mariette J."/>
            <person name="Noirot C."/>
            <person name="Park J."/>
            <person name="Patyshakuliyeva A."/>
            <person name="Wieneger R.A.B."/>
            <person name="Wosten H.A.B."/>
            <person name="Martin F."/>
            <person name="Coutinho P.M."/>
            <person name="de Vries R."/>
            <person name="Martinez A.T."/>
            <person name="Klopp C."/>
            <person name="Pontarotti P."/>
            <person name="Henrissat B."/>
            <person name="Record E."/>
        </authorList>
    </citation>
    <scope>NUCLEOTIDE SEQUENCE [LARGE SCALE GENOMIC DNA]</scope>
    <source>
        <strain evidence="9">BRFM137</strain>
    </source>
</reference>
<keyword evidence="6" id="KW-0560">Oxidoreductase</keyword>
<evidence type="ECO:0000256" key="6">
    <source>
        <dbReference type="ARBA" id="ARBA00023002"/>
    </source>
</evidence>
<dbReference type="InterPro" id="IPR050665">
    <property type="entry name" value="Cytochrome_P450_Monooxygen"/>
</dbReference>
<name>A0A060S822_PYCCI</name>
<accession>A0A060S822</accession>
<dbReference type="GO" id="GO:0004497">
    <property type="term" value="F:monooxygenase activity"/>
    <property type="evidence" value="ECO:0007669"/>
    <property type="project" value="InterPro"/>
</dbReference>
<keyword evidence="4" id="KW-0479">Metal-binding</keyword>
<dbReference type="GO" id="GO:0005506">
    <property type="term" value="F:iron ion binding"/>
    <property type="evidence" value="ECO:0007669"/>
    <property type="project" value="InterPro"/>
</dbReference>
<dbReference type="OrthoDB" id="1470350at2759"/>
<proteinExistence type="predicted"/>
<dbReference type="OMA" id="AMAIYEM"/>
<dbReference type="Gene3D" id="1.10.630.10">
    <property type="entry name" value="Cytochrome P450"/>
    <property type="match status" value="1"/>
</dbReference>
<dbReference type="SUPFAM" id="SSF48264">
    <property type="entry name" value="Cytochrome P450"/>
    <property type="match status" value="1"/>
</dbReference>
<dbReference type="HOGENOM" id="CLU_001570_5_11_1"/>
<evidence type="ECO:0000256" key="1">
    <source>
        <dbReference type="ARBA" id="ARBA00004370"/>
    </source>
</evidence>
<keyword evidence="7" id="KW-0408">Iron</keyword>